<dbReference type="Proteomes" id="UP000784294">
    <property type="component" value="Unassembled WGS sequence"/>
</dbReference>
<dbReference type="AlphaFoldDB" id="A0A448X7Z9"/>
<comment type="caution">
    <text evidence="1">The sequence shown here is derived from an EMBL/GenBank/DDBJ whole genome shotgun (WGS) entry which is preliminary data.</text>
</comment>
<gene>
    <name evidence="1" type="ORF">PXEA_LOCUS23747</name>
</gene>
<organism evidence="1 2">
    <name type="scientific">Protopolystoma xenopodis</name>
    <dbReference type="NCBI Taxonomy" id="117903"/>
    <lineage>
        <taxon>Eukaryota</taxon>
        <taxon>Metazoa</taxon>
        <taxon>Spiralia</taxon>
        <taxon>Lophotrochozoa</taxon>
        <taxon>Platyhelminthes</taxon>
        <taxon>Monogenea</taxon>
        <taxon>Polyopisthocotylea</taxon>
        <taxon>Polystomatidea</taxon>
        <taxon>Polystomatidae</taxon>
        <taxon>Protopolystoma</taxon>
    </lineage>
</organism>
<name>A0A448X7Z9_9PLAT</name>
<keyword evidence="2" id="KW-1185">Reference proteome</keyword>
<proteinExistence type="predicted"/>
<evidence type="ECO:0000313" key="1">
    <source>
        <dbReference type="EMBL" id="VEL30307.1"/>
    </source>
</evidence>
<protein>
    <submittedName>
        <fullName evidence="1">Uncharacterized protein</fullName>
    </submittedName>
</protein>
<accession>A0A448X7Z9</accession>
<dbReference type="EMBL" id="CAAALY010111176">
    <property type="protein sequence ID" value="VEL30307.1"/>
    <property type="molecule type" value="Genomic_DNA"/>
</dbReference>
<reference evidence="1" key="1">
    <citation type="submission" date="2018-11" db="EMBL/GenBank/DDBJ databases">
        <authorList>
            <consortium name="Pathogen Informatics"/>
        </authorList>
    </citation>
    <scope>NUCLEOTIDE SEQUENCE</scope>
</reference>
<sequence length="91" mass="10424">MARPGLVSAYSWTRTRLPLVRAQVNFKRAEAFPRSYFCMEDVGSTIMKKHLPRKPAFLGNSLMPCPVEMARLGATSKHARSPKQFLRERMN</sequence>
<evidence type="ECO:0000313" key="2">
    <source>
        <dbReference type="Proteomes" id="UP000784294"/>
    </source>
</evidence>